<proteinExistence type="predicted"/>
<dbReference type="EMBL" id="KV417558">
    <property type="protein sequence ID" value="KZP20016.1"/>
    <property type="molecule type" value="Genomic_DNA"/>
</dbReference>
<organism evidence="1 2">
    <name type="scientific">Athelia psychrophila</name>
    <dbReference type="NCBI Taxonomy" id="1759441"/>
    <lineage>
        <taxon>Eukaryota</taxon>
        <taxon>Fungi</taxon>
        <taxon>Dikarya</taxon>
        <taxon>Basidiomycota</taxon>
        <taxon>Agaricomycotina</taxon>
        <taxon>Agaricomycetes</taxon>
        <taxon>Agaricomycetidae</taxon>
        <taxon>Atheliales</taxon>
        <taxon>Atheliaceae</taxon>
        <taxon>Athelia</taxon>
    </lineage>
</organism>
<dbReference type="AlphaFoldDB" id="A0A166IND0"/>
<evidence type="ECO:0000313" key="2">
    <source>
        <dbReference type="Proteomes" id="UP000076532"/>
    </source>
</evidence>
<keyword evidence="2" id="KW-1185">Reference proteome</keyword>
<dbReference type="Proteomes" id="UP000076532">
    <property type="component" value="Unassembled WGS sequence"/>
</dbReference>
<sequence>MGAVPALTHFACAWTPPPRPIGVGVGAGNAANAMAIARDQLPRMRTILDLPRMRVLVVHVRGELLTAKELQRLAGNMHIADARVVFVSGSRPGDFMGRSSSSGCEGYGGDGYEWAWAEEKLERGTWFVDACALAKMEM</sequence>
<protein>
    <submittedName>
        <fullName evidence="1">Uncharacterized protein</fullName>
    </submittedName>
</protein>
<evidence type="ECO:0000313" key="1">
    <source>
        <dbReference type="EMBL" id="KZP20016.1"/>
    </source>
</evidence>
<name>A0A166IND0_9AGAM</name>
<reference evidence="1 2" key="1">
    <citation type="journal article" date="2016" name="Mol. Biol. Evol.">
        <title>Comparative Genomics of Early-Diverging Mushroom-Forming Fungi Provides Insights into the Origins of Lignocellulose Decay Capabilities.</title>
        <authorList>
            <person name="Nagy L.G."/>
            <person name="Riley R."/>
            <person name="Tritt A."/>
            <person name="Adam C."/>
            <person name="Daum C."/>
            <person name="Floudas D."/>
            <person name="Sun H."/>
            <person name="Yadav J.S."/>
            <person name="Pangilinan J."/>
            <person name="Larsson K.H."/>
            <person name="Matsuura K."/>
            <person name="Barry K."/>
            <person name="Labutti K."/>
            <person name="Kuo R."/>
            <person name="Ohm R.A."/>
            <person name="Bhattacharya S.S."/>
            <person name="Shirouzu T."/>
            <person name="Yoshinaga Y."/>
            <person name="Martin F.M."/>
            <person name="Grigoriev I.V."/>
            <person name="Hibbett D.S."/>
        </authorList>
    </citation>
    <scope>NUCLEOTIDE SEQUENCE [LARGE SCALE GENOMIC DNA]</scope>
    <source>
        <strain evidence="1 2">CBS 109695</strain>
    </source>
</reference>
<accession>A0A166IND0</accession>
<gene>
    <name evidence="1" type="ORF">FIBSPDRAFT_954865</name>
</gene>